<protein>
    <submittedName>
        <fullName evidence="3">Uncharacterized protein</fullName>
    </submittedName>
</protein>
<proteinExistence type="predicted"/>
<accession>A0AA35UGG6</accession>
<evidence type="ECO:0000256" key="2">
    <source>
        <dbReference type="SAM" id="SignalP"/>
    </source>
</evidence>
<evidence type="ECO:0000313" key="3">
    <source>
        <dbReference type="EMBL" id="CAI9120807.1"/>
    </source>
</evidence>
<dbReference type="EMBL" id="CATKSH010000008">
    <property type="protein sequence ID" value="CAI9120807.1"/>
    <property type="molecule type" value="Genomic_DNA"/>
</dbReference>
<reference evidence="3" key="1">
    <citation type="submission" date="2023-03" db="EMBL/GenBank/DDBJ databases">
        <authorList>
            <person name="Cleenwerck I."/>
        </authorList>
    </citation>
    <scope>NUCLEOTIDE SEQUENCE</scope>
    <source>
        <strain evidence="3">LMG 32879</strain>
    </source>
</reference>
<feature type="chain" id="PRO_5041368923" evidence="2">
    <location>
        <begin position="20"/>
        <end position="197"/>
    </location>
</feature>
<dbReference type="PROSITE" id="PS51257">
    <property type="entry name" value="PROKAR_LIPOPROTEIN"/>
    <property type="match status" value="1"/>
</dbReference>
<name>A0AA35UGG6_9PROT</name>
<feature type="region of interest" description="Disordered" evidence="1">
    <location>
        <begin position="28"/>
        <end position="49"/>
    </location>
</feature>
<evidence type="ECO:0000256" key="1">
    <source>
        <dbReference type="SAM" id="MobiDB-lite"/>
    </source>
</evidence>
<evidence type="ECO:0000313" key="4">
    <source>
        <dbReference type="Proteomes" id="UP001176960"/>
    </source>
</evidence>
<dbReference type="Proteomes" id="UP001176960">
    <property type="component" value="Unassembled WGS sequence"/>
</dbReference>
<comment type="caution">
    <text evidence="3">The sequence shown here is derived from an EMBL/GenBank/DDBJ whole genome shotgun (WGS) entry which is preliminary data.</text>
</comment>
<gene>
    <name evidence="3" type="ORF">LMG32879_001646</name>
</gene>
<dbReference type="RefSeq" id="WP_289841057.1">
    <property type="nucleotide sequence ID" value="NZ_CATKSH010000008.1"/>
</dbReference>
<keyword evidence="4" id="KW-1185">Reference proteome</keyword>
<dbReference type="AlphaFoldDB" id="A0AA35UGG6"/>
<feature type="region of interest" description="Disordered" evidence="1">
    <location>
        <begin position="97"/>
        <end position="197"/>
    </location>
</feature>
<feature type="signal peptide" evidence="2">
    <location>
        <begin position="1"/>
        <end position="19"/>
    </location>
</feature>
<keyword evidence="2" id="KW-0732">Signal</keyword>
<organism evidence="3 4">
    <name type="scientific">Brytella acorum</name>
    <dbReference type="NCBI Taxonomy" id="2959299"/>
    <lineage>
        <taxon>Bacteria</taxon>
        <taxon>Pseudomonadati</taxon>
        <taxon>Pseudomonadota</taxon>
        <taxon>Alphaproteobacteria</taxon>
        <taxon>Acetobacterales</taxon>
        <taxon>Acetobacteraceae</taxon>
        <taxon>Brytella</taxon>
    </lineage>
</organism>
<sequence>MRKAALLALPLLLSGCSGFGKFIGETATLPGANPNAPQGDSENLERARGRNPQALPILAEPGNIWPDAPPPLPTLKDVVSGKADMMGGLGDPASYYGGLTAGETPAGEAGRQMSEGDSMSAGEVQDVHTGVRVAEPPKSRETLDSAQGVSPKTREPESGRETIIIPNGDGTSTYITPEGDVSIRKDPAGASRTASPH</sequence>